<evidence type="ECO:0000256" key="2">
    <source>
        <dbReference type="ARBA" id="ARBA00022475"/>
    </source>
</evidence>
<protein>
    <submittedName>
        <fullName evidence="8">ABC transporter permease</fullName>
    </submittedName>
</protein>
<dbReference type="EMBL" id="SNRY01000452">
    <property type="protein sequence ID" value="KAA6340556.1"/>
    <property type="molecule type" value="Genomic_DNA"/>
</dbReference>
<gene>
    <name evidence="8" type="ORF">EZS27_011598</name>
</gene>
<keyword evidence="4 6" id="KW-1133">Transmembrane helix</keyword>
<feature type="transmembrane region" description="Helical" evidence="6">
    <location>
        <begin position="20"/>
        <end position="38"/>
    </location>
</feature>
<feature type="domain" description="ABC3 transporter permease C-terminal" evidence="7">
    <location>
        <begin position="250"/>
        <end position="377"/>
    </location>
</feature>
<proteinExistence type="predicted"/>
<dbReference type="Pfam" id="PF02687">
    <property type="entry name" value="FtsX"/>
    <property type="match status" value="1"/>
</dbReference>
<dbReference type="InterPro" id="IPR051447">
    <property type="entry name" value="Lipoprotein-release_system"/>
</dbReference>
<dbReference type="GO" id="GO:0098797">
    <property type="term" value="C:plasma membrane protein complex"/>
    <property type="evidence" value="ECO:0007669"/>
    <property type="project" value="TreeGrafter"/>
</dbReference>
<accession>A0A5J4S3D3</accession>
<feature type="transmembrane region" description="Helical" evidence="6">
    <location>
        <begin position="250"/>
        <end position="273"/>
    </location>
</feature>
<organism evidence="8">
    <name type="scientific">termite gut metagenome</name>
    <dbReference type="NCBI Taxonomy" id="433724"/>
    <lineage>
        <taxon>unclassified sequences</taxon>
        <taxon>metagenomes</taxon>
        <taxon>organismal metagenomes</taxon>
    </lineage>
</organism>
<evidence type="ECO:0000256" key="1">
    <source>
        <dbReference type="ARBA" id="ARBA00004651"/>
    </source>
</evidence>
<dbReference type="PANTHER" id="PTHR30489">
    <property type="entry name" value="LIPOPROTEIN-RELEASING SYSTEM TRANSMEMBRANE PROTEIN LOLE"/>
    <property type="match status" value="1"/>
</dbReference>
<evidence type="ECO:0000256" key="6">
    <source>
        <dbReference type="SAM" id="Phobius"/>
    </source>
</evidence>
<evidence type="ECO:0000256" key="3">
    <source>
        <dbReference type="ARBA" id="ARBA00022692"/>
    </source>
</evidence>
<keyword evidence="3 6" id="KW-0812">Transmembrane</keyword>
<comment type="caution">
    <text evidence="8">The sequence shown here is derived from an EMBL/GenBank/DDBJ whole genome shotgun (WGS) entry which is preliminary data.</text>
</comment>
<dbReference type="PANTHER" id="PTHR30489:SF0">
    <property type="entry name" value="LIPOPROTEIN-RELEASING SYSTEM TRANSMEMBRANE PROTEIN LOLE"/>
    <property type="match status" value="1"/>
</dbReference>
<name>A0A5J4S3D3_9ZZZZ</name>
<dbReference type="AlphaFoldDB" id="A0A5J4S3D3"/>
<keyword evidence="2" id="KW-1003">Cell membrane</keyword>
<evidence type="ECO:0000259" key="7">
    <source>
        <dbReference type="Pfam" id="PF02687"/>
    </source>
</evidence>
<comment type="subcellular location">
    <subcellularLocation>
        <location evidence="1">Cell membrane</location>
        <topology evidence="1">Multi-pass membrane protein</topology>
    </subcellularLocation>
</comment>
<keyword evidence="5 6" id="KW-0472">Membrane</keyword>
<dbReference type="InterPro" id="IPR003838">
    <property type="entry name" value="ABC3_permease_C"/>
</dbReference>
<feature type="transmembrane region" description="Helical" evidence="6">
    <location>
        <begin position="343"/>
        <end position="368"/>
    </location>
</feature>
<reference evidence="8" key="1">
    <citation type="submission" date="2019-03" db="EMBL/GenBank/DDBJ databases">
        <title>Single cell metagenomics reveals metabolic interactions within the superorganism composed of flagellate Streblomastix strix and complex community of Bacteroidetes bacteria on its surface.</title>
        <authorList>
            <person name="Treitli S.C."/>
            <person name="Kolisko M."/>
            <person name="Husnik F."/>
            <person name="Keeling P."/>
            <person name="Hampl V."/>
        </authorList>
    </citation>
    <scope>NUCLEOTIDE SEQUENCE</scope>
    <source>
        <strain evidence="8">STM</strain>
    </source>
</reference>
<dbReference type="GO" id="GO:0044874">
    <property type="term" value="P:lipoprotein localization to outer membrane"/>
    <property type="evidence" value="ECO:0007669"/>
    <property type="project" value="TreeGrafter"/>
</dbReference>
<sequence>MLIVKTSFKNIIGAGKRTWLNVSVLSFTFVIMVGYNALIDGWKQEARRDTENWETGAGQIWHPQYDRFDVFTLQDAHARIPAGAQTYMDNKTLTPVLVTQGVIYPQGRMQNVLLKGIDPHQTILEIPAQELASSEEITAIIGLRTAQSANLKQGDRVLVRWRDKNGVFDAREIRIAGVFDTKVPSVDAGQLWMNLNTLQEMTGMPGEATYLVESKECPLKTGIDGWHYKDLKFLMTDIDLMIASNRMESIVIFSILMAIALLAVFDTQTLSIFRRQKEIGTYIALGMTPRRVTRLFTIEGTGFSILAILLSLVWGTPLLAWFARTGFKIPEFSDNVVMGNTLYPAYEITSILWSITLIVLLSALISYLPARKIAKQNVVEALKGKIN</sequence>
<evidence type="ECO:0000313" key="8">
    <source>
        <dbReference type="EMBL" id="KAA6340556.1"/>
    </source>
</evidence>
<evidence type="ECO:0000256" key="4">
    <source>
        <dbReference type="ARBA" id="ARBA00022989"/>
    </source>
</evidence>
<evidence type="ECO:0000256" key="5">
    <source>
        <dbReference type="ARBA" id="ARBA00023136"/>
    </source>
</evidence>
<feature type="transmembrane region" description="Helical" evidence="6">
    <location>
        <begin position="294"/>
        <end position="323"/>
    </location>
</feature>